<accession>A0A4P7SLC4</accession>
<name>A0A4P7SLC4_9CELL</name>
<organism evidence="1 2">
    <name type="scientific">Cellulomonas shaoxiangyii</name>
    <dbReference type="NCBI Taxonomy" id="2566013"/>
    <lineage>
        <taxon>Bacteria</taxon>
        <taxon>Bacillati</taxon>
        <taxon>Actinomycetota</taxon>
        <taxon>Actinomycetes</taxon>
        <taxon>Micrococcales</taxon>
        <taxon>Cellulomonadaceae</taxon>
        <taxon>Cellulomonas</taxon>
    </lineage>
</organism>
<sequence length="146" mass="16421">MVTSHDDYREFSIRGLTALARRINDDPSLVETDWREAFHDHFELTRSQRIALSDISDERNGEVQAAFAAASQRVRQGERIRLRVHADVETGRRMLMLQVAGPDGRLAMDGGEIGAILCCCADCSCWHWCWEANPCLPPVTVPAQPE</sequence>
<reference evidence="1 2" key="1">
    <citation type="submission" date="2019-04" db="EMBL/GenBank/DDBJ databases">
        <title>Isolation and identification of Cellulomonas shaoxiangyii sp. Nov. isolated from feces of the Tibetan antelopes (Pantholops hodgsonii) in the Qinghai-Tibet plateau of China.</title>
        <authorList>
            <person name="Tian Z."/>
        </authorList>
    </citation>
    <scope>NUCLEOTIDE SEQUENCE [LARGE SCALE GENOMIC DNA]</scope>
    <source>
        <strain evidence="1 2">Z28</strain>
    </source>
</reference>
<gene>
    <name evidence="1" type="ORF">E5225_17095</name>
</gene>
<proteinExistence type="predicted"/>
<evidence type="ECO:0000313" key="2">
    <source>
        <dbReference type="Proteomes" id="UP000296469"/>
    </source>
</evidence>
<dbReference type="KEGG" id="celz:E5225_17095"/>
<dbReference type="Proteomes" id="UP000296469">
    <property type="component" value="Chromosome"/>
</dbReference>
<dbReference type="AlphaFoldDB" id="A0A4P7SLC4"/>
<evidence type="ECO:0000313" key="1">
    <source>
        <dbReference type="EMBL" id="QCB95022.1"/>
    </source>
</evidence>
<dbReference type="RefSeq" id="WP_135972152.1">
    <property type="nucleotide sequence ID" value="NZ_CP039291.1"/>
</dbReference>
<dbReference type="EMBL" id="CP039291">
    <property type="protein sequence ID" value="QCB95022.1"/>
    <property type="molecule type" value="Genomic_DNA"/>
</dbReference>
<protein>
    <submittedName>
        <fullName evidence="1">Uncharacterized protein</fullName>
    </submittedName>
</protein>
<keyword evidence="2" id="KW-1185">Reference proteome</keyword>